<dbReference type="InterPro" id="IPR001080">
    <property type="entry name" value="3Fe4S_ferredoxin"/>
</dbReference>
<keyword evidence="3 8" id="KW-0479">Metal-binding</keyword>
<evidence type="ECO:0000256" key="5">
    <source>
        <dbReference type="ARBA" id="ARBA00023004"/>
    </source>
</evidence>
<evidence type="ECO:0000313" key="10">
    <source>
        <dbReference type="Proteomes" id="UP000286931"/>
    </source>
</evidence>
<keyword evidence="7" id="KW-0003">3Fe-4S</keyword>
<dbReference type="Gene3D" id="3.30.70.20">
    <property type="match status" value="1"/>
</dbReference>
<dbReference type="Pfam" id="PF13370">
    <property type="entry name" value="Fer4_13"/>
    <property type="match status" value="1"/>
</dbReference>
<evidence type="ECO:0000256" key="1">
    <source>
        <dbReference type="ARBA" id="ARBA00001927"/>
    </source>
</evidence>
<accession>A0A401YIB6</accession>
<gene>
    <name evidence="9" type="ORF">EHYA_02015</name>
</gene>
<dbReference type="PRINTS" id="PR00352">
    <property type="entry name" value="3FE4SFRDOXIN"/>
</dbReference>
<evidence type="ECO:0000256" key="4">
    <source>
        <dbReference type="ARBA" id="ARBA00022982"/>
    </source>
</evidence>
<dbReference type="AlphaFoldDB" id="A0A401YIB6"/>
<evidence type="ECO:0000256" key="2">
    <source>
        <dbReference type="ARBA" id="ARBA00022448"/>
    </source>
</evidence>
<dbReference type="GO" id="GO:0005506">
    <property type="term" value="F:iron ion binding"/>
    <property type="evidence" value="ECO:0007669"/>
    <property type="project" value="UniProtKB-UniRule"/>
</dbReference>
<protein>
    <recommendedName>
        <fullName evidence="8">Ferredoxin</fullName>
    </recommendedName>
</protein>
<dbReference type="Proteomes" id="UP000286931">
    <property type="component" value="Unassembled WGS sequence"/>
</dbReference>
<keyword evidence="6 8" id="KW-0411">Iron-sulfur</keyword>
<dbReference type="PANTHER" id="PTHR36923">
    <property type="entry name" value="FERREDOXIN"/>
    <property type="match status" value="1"/>
</dbReference>
<organism evidence="9 10">
    <name type="scientific">Embleya hyalina</name>
    <dbReference type="NCBI Taxonomy" id="516124"/>
    <lineage>
        <taxon>Bacteria</taxon>
        <taxon>Bacillati</taxon>
        <taxon>Actinomycetota</taxon>
        <taxon>Actinomycetes</taxon>
        <taxon>Kitasatosporales</taxon>
        <taxon>Streptomycetaceae</taxon>
        <taxon>Embleya</taxon>
    </lineage>
</organism>
<dbReference type="GO" id="GO:0051538">
    <property type="term" value="F:3 iron, 4 sulfur cluster binding"/>
    <property type="evidence" value="ECO:0007669"/>
    <property type="project" value="UniProtKB-KW"/>
</dbReference>
<evidence type="ECO:0000256" key="3">
    <source>
        <dbReference type="ARBA" id="ARBA00022723"/>
    </source>
</evidence>
<evidence type="ECO:0000256" key="7">
    <source>
        <dbReference type="ARBA" id="ARBA00023291"/>
    </source>
</evidence>
<dbReference type="EMBL" id="BIFH01000015">
    <property type="protein sequence ID" value="GCD94354.1"/>
    <property type="molecule type" value="Genomic_DNA"/>
</dbReference>
<dbReference type="InterPro" id="IPR051269">
    <property type="entry name" value="Fe-S_cluster_ET"/>
</dbReference>
<dbReference type="GO" id="GO:0009055">
    <property type="term" value="F:electron transfer activity"/>
    <property type="evidence" value="ECO:0007669"/>
    <property type="project" value="UniProtKB-UniRule"/>
</dbReference>
<keyword evidence="2 8" id="KW-0813">Transport</keyword>
<sequence length="63" mass="7198">MRIVVDFDKCKSNALCMAEAPEVFEVREDNFLYILNENPGEELRPLVEEAIRACPTRAISILD</sequence>
<keyword evidence="4 8" id="KW-0249">Electron transport</keyword>
<comment type="caution">
    <text evidence="9">The sequence shown here is derived from an EMBL/GenBank/DDBJ whole genome shotgun (WGS) entry which is preliminary data.</text>
</comment>
<evidence type="ECO:0000313" key="9">
    <source>
        <dbReference type="EMBL" id="GCD94354.1"/>
    </source>
</evidence>
<keyword evidence="10" id="KW-1185">Reference proteome</keyword>
<comment type="cofactor">
    <cofactor evidence="1">
        <name>[3Fe-4S] cluster</name>
        <dbReference type="ChEBI" id="CHEBI:21137"/>
    </cofactor>
</comment>
<comment type="function">
    <text evidence="8">Ferredoxins are iron-sulfur proteins that transfer electrons in a wide variety of metabolic reactions.</text>
</comment>
<proteinExistence type="predicted"/>
<name>A0A401YIB6_9ACTN</name>
<dbReference type="SUPFAM" id="SSF54862">
    <property type="entry name" value="4Fe-4S ferredoxins"/>
    <property type="match status" value="1"/>
</dbReference>
<keyword evidence="5 8" id="KW-0408">Iron</keyword>
<dbReference type="OrthoDB" id="9803319at2"/>
<evidence type="ECO:0000256" key="6">
    <source>
        <dbReference type="ARBA" id="ARBA00023014"/>
    </source>
</evidence>
<dbReference type="PANTHER" id="PTHR36923:SF3">
    <property type="entry name" value="FERREDOXIN"/>
    <property type="match status" value="1"/>
</dbReference>
<evidence type="ECO:0000256" key="8">
    <source>
        <dbReference type="RuleBase" id="RU368020"/>
    </source>
</evidence>
<dbReference type="RefSeq" id="WP_126636530.1">
    <property type="nucleotide sequence ID" value="NZ_BIFH01000015.1"/>
</dbReference>
<reference evidence="9 10" key="1">
    <citation type="submission" date="2018-12" db="EMBL/GenBank/DDBJ databases">
        <title>Draft genome sequence of Embleya hyalina NBRC 13850T.</title>
        <authorList>
            <person name="Komaki H."/>
            <person name="Hosoyama A."/>
            <person name="Kimura A."/>
            <person name="Ichikawa N."/>
            <person name="Tamura T."/>
        </authorList>
    </citation>
    <scope>NUCLEOTIDE SEQUENCE [LARGE SCALE GENOMIC DNA]</scope>
    <source>
        <strain evidence="9 10">NBRC 13850</strain>
    </source>
</reference>